<keyword evidence="3" id="KW-1185">Reference proteome</keyword>
<accession>A0A9J6P5X2</accession>
<dbReference type="AlphaFoldDB" id="A0A9J6P5X2"/>
<evidence type="ECO:0000313" key="2">
    <source>
        <dbReference type="EMBL" id="MCM1991644.1"/>
    </source>
</evidence>
<evidence type="ECO:0000256" key="1">
    <source>
        <dbReference type="SAM" id="Phobius"/>
    </source>
</evidence>
<protein>
    <submittedName>
        <fullName evidence="2">Uncharacterized protein</fullName>
    </submittedName>
</protein>
<feature type="transmembrane region" description="Helical" evidence="1">
    <location>
        <begin position="26"/>
        <end position="45"/>
    </location>
</feature>
<reference evidence="2" key="1">
    <citation type="journal article" date="2021" name="mSystems">
        <title>Bacteria and Archaea Synergistically Convert Glycine Betaine to Biogenic Methane in the Formosa Cold Seep of the South China Sea.</title>
        <authorList>
            <person name="Li L."/>
            <person name="Zhang W."/>
            <person name="Zhang S."/>
            <person name="Song L."/>
            <person name="Sun Q."/>
            <person name="Zhang H."/>
            <person name="Xiang H."/>
            <person name="Dong X."/>
        </authorList>
    </citation>
    <scope>NUCLEOTIDE SEQUENCE</scope>
    <source>
        <strain evidence="2">ZWT</strain>
    </source>
</reference>
<sequence>MDEKNLNEVNLHQTISNNKKLWNPKIFLVISVFFSFLPAAILYSLNYGRVGYKRNRNISLAVSLLGFILISVALIYIPSTMGKSIIFGINLGIGAYLKNDQEKLFKEHIESGGKKASYLVPVLISIIVTGVLIFFSIYVALIPDNSVIIHGDRVYYTERVEKEEAEKLAKYLSEIEFLLDDDIPVDVKIDRSTEGYIFSFIIEEEYLYDEELLQVAKDLGVYLSIEVFNGDQVQVQLCNEVFKPLKKVSSK</sequence>
<comment type="caution">
    <text evidence="2">The sequence shown here is derived from an EMBL/GenBank/DDBJ whole genome shotgun (WGS) entry which is preliminary data.</text>
</comment>
<evidence type="ECO:0000313" key="3">
    <source>
        <dbReference type="Proteomes" id="UP001056429"/>
    </source>
</evidence>
<gene>
    <name evidence="2" type="ORF">KDK92_18055</name>
</gene>
<dbReference type="EMBL" id="JAGSOJ010000004">
    <property type="protein sequence ID" value="MCM1991644.1"/>
    <property type="molecule type" value="Genomic_DNA"/>
</dbReference>
<dbReference type="RefSeq" id="WP_250860787.1">
    <property type="nucleotide sequence ID" value="NZ_JAGSOJ010000004.1"/>
</dbReference>
<keyword evidence="1" id="KW-0812">Transmembrane</keyword>
<dbReference type="Proteomes" id="UP001056429">
    <property type="component" value="Unassembled WGS sequence"/>
</dbReference>
<proteinExistence type="predicted"/>
<reference evidence="2" key="2">
    <citation type="submission" date="2021-04" db="EMBL/GenBank/DDBJ databases">
        <authorList>
            <person name="Dong X."/>
        </authorList>
    </citation>
    <scope>NUCLEOTIDE SEQUENCE</scope>
    <source>
        <strain evidence="2">ZWT</strain>
    </source>
</reference>
<feature type="transmembrane region" description="Helical" evidence="1">
    <location>
        <begin position="118"/>
        <end position="141"/>
    </location>
</feature>
<keyword evidence="1" id="KW-1133">Transmembrane helix</keyword>
<feature type="transmembrane region" description="Helical" evidence="1">
    <location>
        <begin position="57"/>
        <end position="75"/>
    </location>
</feature>
<keyword evidence="1" id="KW-0472">Membrane</keyword>
<organism evidence="2 3">
    <name type="scientific">Oceanirhabdus seepicola</name>
    <dbReference type="NCBI Taxonomy" id="2828781"/>
    <lineage>
        <taxon>Bacteria</taxon>
        <taxon>Bacillati</taxon>
        <taxon>Bacillota</taxon>
        <taxon>Clostridia</taxon>
        <taxon>Eubacteriales</taxon>
        <taxon>Clostridiaceae</taxon>
        <taxon>Oceanirhabdus</taxon>
    </lineage>
</organism>
<name>A0A9J6P5X2_9CLOT</name>